<feature type="domain" description="DNA/RNA non-specific endonuclease/pyrophosphatase/phosphodiesterase" evidence="3">
    <location>
        <begin position="55"/>
        <end position="283"/>
    </location>
</feature>
<feature type="chain" id="PRO_5029509255" description="Endonuclease domain-containing 1 protein" evidence="1">
    <location>
        <begin position="20"/>
        <end position="358"/>
    </location>
</feature>
<evidence type="ECO:0000259" key="2">
    <source>
        <dbReference type="SMART" id="SM00477"/>
    </source>
</evidence>
<protein>
    <recommendedName>
        <fullName evidence="6">Endonuclease domain-containing 1 protein</fullName>
    </recommendedName>
</protein>
<accession>A0A7J6BT16</accession>
<dbReference type="PANTHER" id="PTHR21472:SF21">
    <property type="entry name" value="ENDONUCLEASE DOMAIN-CONTAINING 1 PROTEIN-LIKE-RELATED"/>
    <property type="match status" value="1"/>
</dbReference>
<dbReference type="InterPro" id="IPR001604">
    <property type="entry name" value="Endo_G_ENPP1-like_dom"/>
</dbReference>
<proteinExistence type="predicted"/>
<dbReference type="InterPro" id="IPR020821">
    <property type="entry name" value="ENPP1-3/EXOG-like_nuc-like"/>
</dbReference>
<dbReference type="InterPro" id="IPR044929">
    <property type="entry name" value="DNA/RNA_non-sp_Endonuclease_sf"/>
</dbReference>
<dbReference type="SUPFAM" id="SSF54060">
    <property type="entry name" value="His-Me finger endonucleases"/>
    <property type="match status" value="1"/>
</dbReference>
<feature type="signal peptide" evidence="1">
    <location>
        <begin position="1"/>
        <end position="19"/>
    </location>
</feature>
<keyword evidence="1" id="KW-0732">Signal</keyword>
<evidence type="ECO:0008006" key="6">
    <source>
        <dbReference type="Google" id="ProtNLM"/>
    </source>
</evidence>
<dbReference type="GO" id="GO:0016787">
    <property type="term" value="F:hydrolase activity"/>
    <property type="evidence" value="ECO:0007669"/>
    <property type="project" value="InterPro"/>
</dbReference>
<keyword evidence="5" id="KW-1185">Reference proteome</keyword>
<evidence type="ECO:0000313" key="4">
    <source>
        <dbReference type="EMBL" id="KAF4098098.1"/>
    </source>
</evidence>
<dbReference type="InterPro" id="IPR039015">
    <property type="entry name" value="ENDOD1"/>
</dbReference>
<dbReference type="PANTHER" id="PTHR21472">
    <property type="entry name" value="ENDONUCLEASE DOMAIN-CONTAINING 1 PROTEIN ENDOD1"/>
    <property type="match status" value="1"/>
</dbReference>
<dbReference type="GO" id="GO:0003676">
    <property type="term" value="F:nucleic acid binding"/>
    <property type="evidence" value="ECO:0007669"/>
    <property type="project" value="InterPro"/>
</dbReference>
<comment type="caution">
    <text evidence="4">The sequence shown here is derived from an EMBL/GenBank/DDBJ whole genome shotgun (WGS) entry which is preliminary data.</text>
</comment>
<dbReference type="Gene3D" id="3.40.570.10">
    <property type="entry name" value="Extracellular Endonuclease, subunit A"/>
    <property type="match status" value="1"/>
</dbReference>
<name>A0A7J6BT16_9TELE</name>
<organism evidence="4 5">
    <name type="scientific">Onychostoma macrolepis</name>
    <dbReference type="NCBI Taxonomy" id="369639"/>
    <lineage>
        <taxon>Eukaryota</taxon>
        <taxon>Metazoa</taxon>
        <taxon>Chordata</taxon>
        <taxon>Craniata</taxon>
        <taxon>Vertebrata</taxon>
        <taxon>Euteleostomi</taxon>
        <taxon>Actinopterygii</taxon>
        <taxon>Neopterygii</taxon>
        <taxon>Teleostei</taxon>
        <taxon>Ostariophysi</taxon>
        <taxon>Cypriniformes</taxon>
        <taxon>Cyprinidae</taxon>
        <taxon>Acrossocheilinae</taxon>
        <taxon>Onychostoma</taxon>
    </lineage>
</organism>
<dbReference type="GO" id="GO:0046872">
    <property type="term" value="F:metal ion binding"/>
    <property type="evidence" value="ECO:0007669"/>
    <property type="project" value="InterPro"/>
</dbReference>
<dbReference type="AlphaFoldDB" id="A0A7J6BT16"/>
<evidence type="ECO:0000313" key="5">
    <source>
        <dbReference type="Proteomes" id="UP000579812"/>
    </source>
</evidence>
<feature type="domain" description="ENPP1-3/EXOG-like endonuclease/phosphodiesterase" evidence="2">
    <location>
        <begin position="56"/>
        <end position="278"/>
    </location>
</feature>
<reference evidence="4 5" key="1">
    <citation type="submission" date="2020-04" db="EMBL/GenBank/DDBJ databases">
        <title>Chromosome-level genome assembly of a cyprinid fish Onychostoma macrolepis by integration of Nanopore Sequencing, Bionano and Hi-C technology.</title>
        <authorList>
            <person name="Wang D."/>
        </authorList>
    </citation>
    <scope>NUCLEOTIDE SEQUENCE [LARGE SCALE GENOMIC DNA]</scope>
    <source>
        <strain evidence="4">SWU-2019</strain>
        <tissue evidence="4">Muscle</tissue>
    </source>
</reference>
<dbReference type="InterPro" id="IPR044925">
    <property type="entry name" value="His-Me_finger_sf"/>
</dbReference>
<sequence>MFVPALLTCIVLRAFSAQAKVLTGFDECKGFFYKDTEPRGIGQNGKQICQNLEHGGFYYATLYSVHHRIPFYSAYTLDPECSSTAGRTENWHVEPQISQPESQTDYMVREKDSDGKMIKRYQAISSDYRDTRYDRGPLNPSSFHCEEGSTAAFTLTNAAPIDAGFNRIHWKNLESMLRSFLRSRIDSDGGFATVYIVTGTVPDASLRIPQREIPEESERVTVPSHIWTAVCYKHRSDDTKSFSFGYVGENQPEGGIRLMRVTDLNHELSRLYSNQSINIFVGDCFGDSDKLNEVQGYKWCYTDDGDEDMCCVSDDCFSAVNDKRCMSNHRCGYHGYSYLWCYTDDEDNWDYCCKHCDH</sequence>
<evidence type="ECO:0000256" key="1">
    <source>
        <dbReference type="SAM" id="SignalP"/>
    </source>
</evidence>
<dbReference type="Pfam" id="PF01223">
    <property type="entry name" value="Endonuclease_NS"/>
    <property type="match status" value="1"/>
</dbReference>
<dbReference type="SMART" id="SM00477">
    <property type="entry name" value="NUC"/>
    <property type="match status" value="1"/>
</dbReference>
<gene>
    <name evidence="4" type="ORF">G5714_022106</name>
</gene>
<dbReference type="Proteomes" id="UP000579812">
    <property type="component" value="Unassembled WGS sequence"/>
</dbReference>
<dbReference type="SMART" id="SM00892">
    <property type="entry name" value="Endonuclease_NS"/>
    <property type="match status" value="1"/>
</dbReference>
<dbReference type="EMBL" id="JAAMOB010000022">
    <property type="protein sequence ID" value="KAF4098098.1"/>
    <property type="molecule type" value="Genomic_DNA"/>
</dbReference>
<evidence type="ECO:0000259" key="3">
    <source>
        <dbReference type="SMART" id="SM00892"/>
    </source>
</evidence>